<evidence type="ECO:0000313" key="9">
    <source>
        <dbReference type="EMBL" id="MCH6165749.1"/>
    </source>
</evidence>
<evidence type="ECO:0000256" key="3">
    <source>
        <dbReference type="ARBA" id="ARBA00022475"/>
    </source>
</evidence>
<keyword evidence="3" id="KW-1003">Cell membrane</keyword>
<dbReference type="Gene3D" id="1.20.1250.20">
    <property type="entry name" value="MFS general substrate transporter like domains"/>
    <property type="match status" value="1"/>
</dbReference>
<protein>
    <submittedName>
        <fullName evidence="9">MFS transporter</fullName>
    </submittedName>
</protein>
<dbReference type="InterPro" id="IPR020846">
    <property type="entry name" value="MFS_dom"/>
</dbReference>
<evidence type="ECO:0000313" key="10">
    <source>
        <dbReference type="Proteomes" id="UP001299970"/>
    </source>
</evidence>
<evidence type="ECO:0000256" key="7">
    <source>
        <dbReference type="SAM" id="Phobius"/>
    </source>
</evidence>
<organism evidence="9 10">
    <name type="scientific">Pseudonocardia alaniniphila</name>
    <dbReference type="NCBI Taxonomy" id="75291"/>
    <lineage>
        <taxon>Bacteria</taxon>
        <taxon>Bacillati</taxon>
        <taxon>Actinomycetota</taxon>
        <taxon>Actinomycetes</taxon>
        <taxon>Pseudonocardiales</taxon>
        <taxon>Pseudonocardiaceae</taxon>
        <taxon>Pseudonocardia</taxon>
    </lineage>
</organism>
<dbReference type="PANTHER" id="PTHR23517:SF3">
    <property type="entry name" value="INTEGRAL MEMBRANE TRANSPORT PROTEIN"/>
    <property type="match status" value="1"/>
</dbReference>
<keyword evidence="2" id="KW-0813">Transport</keyword>
<keyword evidence="4 7" id="KW-0812">Transmembrane</keyword>
<evidence type="ECO:0000256" key="4">
    <source>
        <dbReference type="ARBA" id="ARBA00022692"/>
    </source>
</evidence>
<dbReference type="RefSeq" id="WP_241035783.1">
    <property type="nucleotide sequence ID" value="NZ_BAAAJF010000078.1"/>
</dbReference>
<evidence type="ECO:0000256" key="1">
    <source>
        <dbReference type="ARBA" id="ARBA00004651"/>
    </source>
</evidence>
<feature type="transmembrane region" description="Helical" evidence="7">
    <location>
        <begin position="250"/>
        <end position="270"/>
    </location>
</feature>
<keyword evidence="10" id="KW-1185">Reference proteome</keyword>
<feature type="transmembrane region" description="Helical" evidence="7">
    <location>
        <begin position="341"/>
        <end position="364"/>
    </location>
</feature>
<evidence type="ECO:0000256" key="6">
    <source>
        <dbReference type="ARBA" id="ARBA00023136"/>
    </source>
</evidence>
<dbReference type="EMBL" id="JAKXMK010000007">
    <property type="protein sequence ID" value="MCH6165749.1"/>
    <property type="molecule type" value="Genomic_DNA"/>
</dbReference>
<feature type="transmembrane region" description="Helical" evidence="7">
    <location>
        <begin position="69"/>
        <end position="87"/>
    </location>
</feature>
<comment type="caution">
    <text evidence="9">The sequence shown here is derived from an EMBL/GenBank/DDBJ whole genome shotgun (WGS) entry which is preliminary data.</text>
</comment>
<evidence type="ECO:0000259" key="8">
    <source>
        <dbReference type="PROSITE" id="PS50850"/>
    </source>
</evidence>
<dbReference type="Proteomes" id="UP001299970">
    <property type="component" value="Unassembled WGS sequence"/>
</dbReference>
<dbReference type="SUPFAM" id="SSF103473">
    <property type="entry name" value="MFS general substrate transporter"/>
    <property type="match status" value="1"/>
</dbReference>
<feature type="transmembrane region" description="Helical" evidence="7">
    <location>
        <begin position="44"/>
        <end position="62"/>
    </location>
</feature>
<evidence type="ECO:0000256" key="2">
    <source>
        <dbReference type="ARBA" id="ARBA00022448"/>
    </source>
</evidence>
<proteinExistence type="predicted"/>
<feature type="transmembrane region" description="Helical" evidence="7">
    <location>
        <begin position="282"/>
        <end position="301"/>
    </location>
</feature>
<feature type="transmembrane region" description="Helical" evidence="7">
    <location>
        <begin position="307"/>
        <end position="329"/>
    </location>
</feature>
<feature type="transmembrane region" description="Helical" evidence="7">
    <location>
        <begin position="215"/>
        <end position="235"/>
    </location>
</feature>
<dbReference type="InterPro" id="IPR050171">
    <property type="entry name" value="MFS_Transporters"/>
</dbReference>
<gene>
    <name evidence="9" type="ORF">MMF94_08655</name>
</gene>
<reference evidence="9 10" key="1">
    <citation type="submission" date="2022-03" db="EMBL/GenBank/DDBJ databases">
        <title>Pseudonocardia alaer sp. nov., a novel actinomycete isolated from reed forest soil.</title>
        <authorList>
            <person name="Wang L."/>
        </authorList>
    </citation>
    <scope>NUCLEOTIDE SEQUENCE [LARGE SCALE GENOMIC DNA]</scope>
    <source>
        <strain evidence="9 10">Y-16303</strain>
    </source>
</reference>
<dbReference type="PROSITE" id="PS50850">
    <property type="entry name" value="MFS"/>
    <property type="match status" value="1"/>
</dbReference>
<feature type="domain" description="Major facilitator superfamily (MFS) profile" evidence="8">
    <location>
        <begin position="4"/>
        <end position="393"/>
    </location>
</feature>
<feature type="transmembrane region" description="Helical" evidence="7">
    <location>
        <begin position="165"/>
        <end position="183"/>
    </location>
</feature>
<keyword evidence="6 7" id="KW-0472">Membrane</keyword>
<sequence>MKRSWIAVAAAMFCCGWGGNQFTPLLVMYRDTAGYSVLTVDEFLGAYVVGLAPALLIVGGLSNRFGRRPLLVAGVVCSVLASALLAFGESGPLPIFLGRLVSGVAVAIAMAVGTTWVKELSEAPYDPSAHPGTGARRAALALTLGFGLGAGVAGVLAQWGPWPMVTPYVVHLALTAAVLPLLLRSPETRRRHAAAADPNVRRAGFAVPAVRHPRFLRVILPMTPWVFGAAGVAYATMPQVVGGRLGHWDLAYSTLLTVCTLGAGAAVQPIAKRLDRMTDARAIVIAMVIMSCGLVVSVLGAQLHSPLLALLAAVVLGVAYGIAVVSGLLEIQRLVPPSELAGMTGVYYALAYVGFLLPTALAALSGVAGYPVLLGGLVVIALAGTTLIAVSTRAHLPIALNAPDRSEVAA</sequence>
<dbReference type="InterPro" id="IPR011701">
    <property type="entry name" value="MFS"/>
</dbReference>
<dbReference type="InterPro" id="IPR036259">
    <property type="entry name" value="MFS_trans_sf"/>
</dbReference>
<feature type="transmembrane region" description="Helical" evidence="7">
    <location>
        <begin position="370"/>
        <end position="390"/>
    </location>
</feature>
<comment type="subcellular location">
    <subcellularLocation>
        <location evidence="1">Cell membrane</location>
        <topology evidence="1">Multi-pass membrane protein</topology>
    </subcellularLocation>
</comment>
<dbReference type="PANTHER" id="PTHR23517">
    <property type="entry name" value="RESISTANCE PROTEIN MDTM, PUTATIVE-RELATED-RELATED"/>
    <property type="match status" value="1"/>
</dbReference>
<dbReference type="Pfam" id="PF07690">
    <property type="entry name" value="MFS_1"/>
    <property type="match status" value="1"/>
</dbReference>
<accession>A0ABS9TB28</accession>
<feature type="transmembrane region" description="Helical" evidence="7">
    <location>
        <begin position="93"/>
        <end position="117"/>
    </location>
</feature>
<evidence type="ECO:0000256" key="5">
    <source>
        <dbReference type="ARBA" id="ARBA00022989"/>
    </source>
</evidence>
<name>A0ABS9TB28_9PSEU</name>
<keyword evidence="5 7" id="KW-1133">Transmembrane helix</keyword>
<feature type="transmembrane region" description="Helical" evidence="7">
    <location>
        <begin position="138"/>
        <end position="159"/>
    </location>
</feature>